<dbReference type="Pfam" id="PF24098">
    <property type="entry name" value="DUF7380"/>
    <property type="match status" value="1"/>
</dbReference>
<keyword evidence="4" id="KW-1185">Reference proteome</keyword>
<sequence>MCDEPLPLIEAMETAIREEAATGAPVNFYRLEASMHNTRRELGLSGQDNMSAWVDAVAFGLDTDHFAEPWQRYFGPKGARSYEDGTVEYIPDVHQLDERALDLWSQRLDVVDHPAFRARYSDLLWEIAPQLGRRRDPVHARTALAAYELMIAESAYEEFFDKTDAALRMLTLALSIRDEDAKVRSRELLMEEFRELMGSSHRFNFDIVERLLWERNVGTPEITQEVVGALDAALEQSAGEGDRFNAHSARDIGTRLKRHYNGLRSRADVVRVHTAVARAFETLAARSEPMAAAAHLDVAATEYRNAGDEVAFNRVRTARAEAVARSNVEMVAHSFRFEVGFDDMERFLDSIVTPENLGLSLANIANEFVPRISVLRERVLENARVAPIQATISINIHEDEHIAAVVGSVDEDMEGRIMHQAGQEAMFVGIFLDQALERCMSVHGLDSYEIAGWANRLGAFDDLTMVIEGVEAWRTGDWIKTLHVLVPQIELGLRRTLRGLGEPIVRNHPTMPGRQTLLNMGEVLSNPVLQTALGDDTVHYFRALYVDPRARNLRNVVAHGLTGMSDATSTTCDRIIHSLLVLGFWRDIARAASSAASRLS</sequence>
<comment type="caution">
    <text evidence="3">The sequence shown here is derived from an EMBL/GenBank/DDBJ whole genome shotgun (WGS) entry which is preliminary data.</text>
</comment>
<dbReference type="AlphaFoldDB" id="A0A135NYA6"/>
<organism evidence="3 4">
    <name type="scientific">Agrobacterium bohemicum</name>
    <dbReference type="NCBI Taxonomy" id="2052828"/>
    <lineage>
        <taxon>Bacteria</taxon>
        <taxon>Pseudomonadati</taxon>
        <taxon>Pseudomonadota</taxon>
        <taxon>Alphaproteobacteria</taxon>
        <taxon>Hyphomicrobiales</taxon>
        <taxon>Rhizobiaceae</taxon>
        <taxon>Rhizobium/Agrobacterium group</taxon>
        <taxon>Agrobacterium</taxon>
    </lineage>
</organism>
<dbReference type="InterPro" id="IPR025209">
    <property type="entry name" value="DUF4209"/>
</dbReference>
<reference evidence="3 4" key="1">
    <citation type="submission" date="2015-11" db="EMBL/GenBank/DDBJ databases">
        <title>Draft genome sequence of Agrobacterium sp. R89-1.</title>
        <authorList>
            <person name="Zahradnik J."/>
            <person name="Kyslikova E."/>
            <person name="Palyzova A."/>
            <person name="Kyslik P."/>
        </authorList>
    </citation>
    <scope>NUCLEOTIDE SEQUENCE [LARGE SCALE GENOMIC DNA]</scope>
    <source>
        <strain evidence="3 4">R89-1</strain>
    </source>
</reference>
<feature type="domain" description="DUF4209" evidence="1">
    <location>
        <begin position="514"/>
        <end position="579"/>
    </location>
</feature>
<gene>
    <name evidence="3" type="ORF">ATO67_14290</name>
</gene>
<dbReference type="EMBL" id="LNUW01000038">
    <property type="protein sequence ID" value="KXG84165.1"/>
    <property type="molecule type" value="Genomic_DNA"/>
</dbReference>
<evidence type="ECO:0000259" key="1">
    <source>
        <dbReference type="Pfam" id="PF13910"/>
    </source>
</evidence>
<evidence type="ECO:0000313" key="4">
    <source>
        <dbReference type="Proteomes" id="UP000070498"/>
    </source>
</evidence>
<feature type="domain" description="DUF7380" evidence="2">
    <location>
        <begin position="59"/>
        <end position="182"/>
    </location>
</feature>
<dbReference type="STRING" id="2052828.ATO67_14290"/>
<protein>
    <submittedName>
        <fullName evidence="3">Uncharacterized protein</fullName>
    </submittedName>
</protein>
<dbReference type="Pfam" id="PF13910">
    <property type="entry name" value="DUF4209"/>
    <property type="match status" value="1"/>
</dbReference>
<proteinExistence type="predicted"/>
<dbReference type="Proteomes" id="UP000070498">
    <property type="component" value="Unassembled WGS sequence"/>
</dbReference>
<evidence type="ECO:0000313" key="3">
    <source>
        <dbReference type="EMBL" id="KXG84165.1"/>
    </source>
</evidence>
<dbReference type="InterPro" id="IPR055804">
    <property type="entry name" value="DUF7380"/>
</dbReference>
<name>A0A135NYA6_9HYPH</name>
<accession>A0A135NYA6</accession>
<evidence type="ECO:0000259" key="2">
    <source>
        <dbReference type="Pfam" id="PF24098"/>
    </source>
</evidence>